<dbReference type="GO" id="GO:0005634">
    <property type="term" value="C:nucleus"/>
    <property type="evidence" value="ECO:0007669"/>
    <property type="project" value="UniProtKB-SubCell"/>
</dbReference>
<evidence type="ECO:0000256" key="2">
    <source>
        <dbReference type="ARBA" id="ARBA00022527"/>
    </source>
</evidence>
<dbReference type="EMBL" id="AGSI01000010">
    <property type="protein sequence ID" value="EIE22186.1"/>
    <property type="molecule type" value="Genomic_DNA"/>
</dbReference>
<dbReference type="Proteomes" id="UP000007264">
    <property type="component" value="Unassembled WGS sequence"/>
</dbReference>
<feature type="domain" description="FATC" evidence="5">
    <location>
        <begin position="69"/>
        <end position="101"/>
    </location>
</feature>
<dbReference type="PROSITE" id="PS51190">
    <property type="entry name" value="FATC"/>
    <property type="match status" value="1"/>
</dbReference>
<dbReference type="PANTHER" id="PTHR11139:SF69">
    <property type="entry name" value="SERINE_THREONINE-PROTEIN KINASE ATR"/>
    <property type="match status" value="1"/>
</dbReference>
<keyword evidence="3" id="KW-0227">DNA damage</keyword>
<keyword evidence="2" id="KW-0723">Serine/threonine-protein kinase</keyword>
<dbReference type="GO" id="GO:0000723">
    <property type="term" value="P:telomere maintenance"/>
    <property type="evidence" value="ECO:0007669"/>
    <property type="project" value="TreeGrafter"/>
</dbReference>
<gene>
    <name evidence="6" type="ORF">COCSUDRAFT_55881</name>
</gene>
<dbReference type="InterPro" id="IPR036940">
    <property type="entry name" value="PI3/4_kinase_cat_sf"/>
</dbReference>
<dbReference type="GO" id="GO:0004674">
    <property type="term" value="F:protein serine/threonine kinase activity"/>
    <property type="evidence" value="ECO:0007669"/>
    <property type="project" value="UniProtKB-KW"/>
</dbReference>
<evidence type="ECO:0000259" key="5">
    <source>
        <dbReference type="PROSITE" id="PS51190"/>
    </source>
</evidence>
<dbReference type="RefSeq" id="XP_005646730.1">
    <property type="nucleotide sequence ID" value="XM_005646673.1"/>
</dbReference>
<sequence>MAQVLREHRDTLVSVMETFVHDPLCEWTQRKHQRSSAEEMDNPQAKDALATLEGRLTGTLMGVRSIPCLPLSAEGQAHRLIAEATDKENLGCMYIWWMPWF</sequence>
<organism evidence="6 7">
    <name type="scientific">Coccomyxa subellipsoidea (strain C-169)</name>
    <name type="common">Green microalga</name>
    <dbReference type="NCBI Taxonomy" id="574566"/>
    <lineage>
        <taxon>Eukaryota</taxon>
        <taxon>Viridiplantae</taxon>
        <taxon>Chlorophyta</taxon>
        <taxon>core chlorophytes</taxon>
        <taxon>Trebouxiophyceae</taxon>
        <taxon>Trebouxiophyceae incertae sedis</taxon>
        <taxon>Coccomyxaceae</taxon>
        <taxon>Coccomyxa</taxon>
        <taxon>Coccomyxa subellipsoidea</taxon>
    </lineage>
</organism>
<dbReference type="GO" id="GO:0006281">
    <property type="term" value="P:DNA repair"/>
    <property type="evidence" value="ECO:0007669"/>
    <property type="project" value="TreeGrafter"/>
</dbReference>
<dbReference type="GO" id="GO:0000077">
    <property type="term" value="P:DNA damage checkpoint signaling"/>
    <property type="evidence" value="ECO:0007669"/>
    <property type="project" value="TreeGrafter"/>
</dbReference>
<evidence type="ECO:0000256" key="1">
    <source>
        <dbReference type="ARBA" id="ARBA00004123"/>
    </source>
</evidence>
<reference evidence="6 7" key="1">
    <citation type="journal article" date="2012" name="Genome Biol.">
        <title>The genome of the polar eukaryotic microalga coccomyxa subellipsoidea reveals traits of cold adaptation.</title>
        <authorList>
            <person name="Blanc G."/>
            <person name="Agarkova I."/>
            <person name="Grimwood J."/>
            <person name="Kuo A."/>
            <person name="Brueggeman A."/>
            <person name="Dunigan D."/>
            <person name="Gurnon J."/>
            <person name="Ladunga I."/>
            <person name="Lindquist E."/>
            <person name="Lucas S."/>
            <person name="Pangilinan J."/>
            <person name="Proschold T."/>
            <person name="Salamov A."/>
            <person name="Schmutz J."/>
            <person name="Weeks D."/>
            <person name="Yamada T."/>
            <person name="Claverie J.M."/>
            <person name="Grigoriev I."/>
            <person name="Van Etten J."/>
            <person name="Lomsadze A."/>
            <person name="Borodovsky M."/>
        </authorList>
    </citation>
    <scope>NUCLEOTIDE SEQUENCE [LARGE SCALE GENOMIC DNA]</scope>
    <source>
        <strain evidence="6 7">C-169</strain>
    </source>
</reference>
<dbReference type="AlphaFoldDB" id="I0YUW7"/>
<dbReference type="InterPro" id="IPR050517">
    <property type="entry name" value="DDR_Repair_Kinase"/>
</dbReference>
<proteinExistence type="predicted"/>
<dbReference type="Pfam" id="PF02260">
    <property type="entry name" value="FATC"/>
    <property type="match status" value="1"/>
</dbReference>
<keyword evidence="2" id="KW-0808">Transferase</keyword>
<comment type="caution">
    <text evidence="6">The sequence shown here is derived from an EMBL/GenBank/DDBJ whole genome shotgun (WGS) entry which is preliminary data.</text>
</comment>
<dbReference type="KEGG" id="csl:COCSUDRAFT_55881"/>
<dbReference type="Gene3D" id="1.10.1070.11">
    <property type="entry name" value="Phosphatidylinositol 3-/4-kinase, catalytic domain"/>
    <property type="match status" value="1"/>
</dbReference>
<accession>I0YUW7</accession>
<dbReference type="STRING" id="574566.I0YUW7"/>
<keyword evidence="7" id="KW-1185">Reference proteome</keyword>
<name>I0YUW7_COCSC</name>
<dbReference type="eggNOG" id="KOG0890">
    <property type="taxonomic scope" value="Eukaryota"/>
</dbReference>
<evidence type="ECO:0000256" key="3">
    <source>
        <dbReference type="ARBA" id="ARBA00022763"/>
    </source>
</evidence>
<keyword evidence="2" id="KW-0418">Kinase</keyword>
<evidence type="ECO:0000256" key="4">
    <source>
        <dbReference type="ARBA" id="ARBA00023242"/>
    </source>
</evidence>
<dbReference type="InterPro" id="IPR003152">
    <property type="entry name" value="FATC_dom"/>
</dbReference>
<evidence type="ECO:0000313" key="6">
    <source>
        <dbReference type="EMBL" id="EIE22186.1"/>
    </source>
</evidence>
<dbReference type="SMART" id="SM01343">
    <property type="entry name" value="FATC"/>
    <property type="match status" value="1"/>
</dbReference>
<dbReference type="GO" id="GO:0005694">
    <property type="term" value="C:chromosome"/>
    <property type="evidence" value="ECO:0007669"/>
    <property type="project" value="TreeGrafter"/>
</dbReference>
<evidence type="ECO:0000313" key="7">
    <source>
        <dbReference type="Proteomes" id="UP000007264"/>
    </source>
</evidence>
<comment type="subcellular location">
    <subcellularLocation>
        <location evidence="1">Nucleus</location>
    </subcellularLocation>
</comment>
<dbReference type="GeneID" id="17040172"/>
<keyword evidence="4" id="KW-0539">Nucleus</keyword>
<protein>
    <recommendedName>
        <fullName evidence="5">FATC domain-containing protein</fullName>
    </recommendedName>
</protein>
<dbReference type="OrthoDB" id="511951at2759"/>
<dbReference type="PANTHER" id="PTHR11139">
    <property type="entry name" value="ATAXIA TELANGIECTASIA MUTATED ATM -RELATED"/>
    <property type="match status" value="1"/>
</dbReference>